<dbReference type="InterPro" id="IPR001789">
    <property type="entry name" value="Sig_transdc_resp-reg_receiver"/>
</dbReference>
<dbReference type="CDD" id="cd16922">
    <property type="entry name" value="HATPase_EvgS-ArcB-TorS-like"/>
    <property type="match status" value="1"/>
</dbReference>
<dbReference type="Gene3D" id="3.40.50.2300">
    <property type="match status" value="1"/>
</dbReference>
<evidence type="ECO:0000313" key="16">
    <source>
        <dbReference type="Proteomes" id="UP000292120"/>
    </source>
</evidence>
<dbReference type="SUPFAM" id="SSF52172">
    <property type="entry name" value="CheY-like"/>
    <property type="match status" value="1"/>
</dbReference>
<dbReference type="PROSITE" id="PS50110">
    <property type="entry name" value="RESPONSE_REGULATORY"/>
    <property type="match status" value="1"/>
</dbReference>
<evidence type="ECO:0000256" key="11">
    <source>
        <dbReference type="PROSITE-ProRule" id="PRU00169"/>
    </source>
</evidence>
<comment type="catalytic activity">
    <reaction evidence="1">
        <text>ATP + protein L-histidine = ADP + protein N-phospho-L-histidine.</text>
        <dbReference type="EC" id="2.7.13.3"/>
    </reaction>
</comment>
<dbReference type="GO" id="GO:0000155">
    <property type="term" value="F:phosphorelay sensor kinase activity"/>
    <property type="evidence" value="ECO:0007669"/>
    <property type="project" value="InterPro"/>
</dbReference>
<dbReference type="InterPro" id="IPR036890">
    <property type="entry name" value="HATPase_C_sf"/>
</dbReference>
<dbReference type="CDD" id="cd17546">
    <property type="entry name" value="REC_hyHK_CKI1_RcsC-like"/>
    <property type="match status" value="1"/>
</dbReference>
<dbReference type="Pfam" id="PF00512">
    <property type="entry name" value="HisKA"/>
    <property type="match status" value="1"/>
</dbReference>
<evidence type="ECO:0000259" key="13">
    <source>
        <dbReference type="PROSITE" id="PS50109"/>
    </source>
</evidence>
<dbReference type="PRINTS" id="PR00344">
    <property type="entry name" value="BCTRLSENSOR"/>
</dbReference>
<feature type="modified residue" description="4-aspartylphosphate" evidence="11">
    <location>
        <position position="533"/>
    </location>
</feature>
<dbReference type="SUPFAM" id="SSF55874">
    <property type="entry name" value="ATPase domain of HSP90 chaperone/DNA topoisomerase II/histidine kinase"/>
    <property type="match status" value="1"/>
</dbReference>
<dbReference type="PANTHER" id="PTHR43047">
    <property type="entry name" value="TWO-COMPONENT HISTIDINE PROTEIN KINASE"/>
    <property type="match status" value="1"/>
</dbReference>
<dbReference type="Gene3D" id="1.10.287.130">
    <property type="match status" value="1"/>
</dbReference>
<gene>
    <name evidence="15" type="ORF">EYS42_05500</name>
</gene>
<evidence type="ECO:0000256" key="3">
    <source>
        <dbReference type="ARBA" id="ARBA00022553"/>
    </source>
</evidence>
<feature type="transmembrane region" description="Helical" evidence="12">
    <location>
        <begin position="51"/>
        <end position="71"/>
    </location>
</feature>
<dbReference type="SMART" id="SM00448">
    <property type="entry name" value="REC"/>
    <property type="match status" value="1"/>
</dbReference>
<reference evidence="15 16" key="1">
    <citation type="submission" date="2019-02" db="EMBL/GenBank/DDBJ databases">
        <title>Aquabacterium sp. strain KMB7.</title>
        <authorList>
            <person name="Chen W.-M."/>
        </authorList>
    </citation>
    <scope>NUCLEOTIDE SEQUENCE [LARGE SCALE GENOMIC DNA]</scope>
    <source>
        <strain evidence="15 16">KMB7</strain>
    </source>
</reference>
<dbReference type="SUPFAM" id="SSF47384">
    <property type="entry name" value="Homodimeric domain of signal transducing histidine kinase"/>
    <property type="match status" value="1"/>
</dbReference>
<evidence type="ECO:0000256" key="5">
    <source>
        <dbReference type="ARBA" id="ARBA00022729"/>
    </source>
</evidence>
<protein>
    <recommendedName>
        <fullName evidence="10">Virulence sensor protein BvgS</fullName>
        <ecNumber evidence="2">2.7.13.3</ecNumber>
    </recommendedName>
</protein>
<dbReference type="Pfam" id="PF00072">
    <property type="entry name" value="Response_reg"/>
    <property type="match status" value="1"/>
</dbReference>
<dbReference type="InterPro" id="IPR005467">
    <property type="entry name" value="His_kinase_dom"/>
</dbReference>
<dbReference type="InterPro" id="IPR004358">
    <property type="entry name" value="Sig_transdc_His_kin-like_C"/>
</dbReference>
<organism evidence="15 16">
    <name type="scientific">Aquabacterium lacunae</name>
    <dbReference type="NCBI Taxonomy" id="2528630"/>
    <lineage>
        <taxon>Bacteria</taxon>
        <taxon>Pseudomonadati</taxon>
        <taxon>Pseudomonadota</taxon>
        <taxon>Betaproteobacteria</taxon>
        <taxon>Burkholderiales</taxon>
        <taxon>Aquabacterium</taxon>
    </lineage>
</organism>
<keyword evidence="3 11" id="KW-0597">Phosphoprotein</keyword>
<comment type="caution">
    <text evidence="15">The sequence shown here is derived from an EMBL/GenBank/DDBJ whole genome shotgun (WGS) entry which is preliminary data.</text>
</comment>
<dbReference type="EC" id="2.7.13.3" evidence="2"/>
<keyword evidence="12" id="KW-0812">Transmembrane</keyword>
<dbReference type="InterPro" id="IPR011006">
    <property type="entry name" value="CheY-like_superfamily"/>
</dbReference>
<evidence type="ECO:0000256" key="7">
    <source>
        <dbReference type="ARBA" id="ARBA00023012"/>
    </source>
</evidence>
<dbReference type="Proteomes" id="UP000292120">
    <property type="component" value="Unassembled WGS sequence"/>
</dbReference>
<dbReference type="CDD" id="cd00082">
    <property type="entry name" value="HisKA"/>
    <property type="match status" value="1"/>
</dbReference>
<keyword evidence="6" id="KW-0418">Kinase</keyword>
<dbReference type="SMART" id="SM00388">
    <property type="entry name" value="HisKA"/>
    <property type="match status" value="1"/>
</dbReference>
<dbReference type="Gene3D" id="3.30.565.10">
    <property type="entry name" value="Histidine kinase-like ATPase, C-terminal domain"/>
    <property type="match status" value="1"/>
</dbReference>
<dbReference type="Pfam" id="PF02518">
    <property type="entry name" value="HATPase_c"/>
    <property type="match status" value="1"/>
</dbReference>
<keyword evidence="12" id="KW-0472">Membrane</keyword>
<feature type="domain" description="Histidine kinase" evidence="13">
    <location>
        <begin position="229"/>
        <end position="452"/>
    </location>
</feature>
<sequence length="625" mass="68479">MSPQSHPPSMQSQMQHARTRMLHAHVPLASLWAAVFAVMLVALVNHMRPEASLRGAMVWMISALLLSLLRAHHALSFRHAADPEAPHWRRGFLVYTLAYATVWGLSVWMLPLHGRTDLQAIVLGSVAGMAASGTLMLMPDQRAAALWLAPVLLPGVGYCLTLGSDYGLFGTITLLGFAVILWVEAVRSHRRLGELLQLRFQSDHIAEARAQALNEAEQLQEAKGHFLAAMGHELRTPLHGILGLSRMLRSELQTQEAHQRLNLLQGAGQHLLHVINDVLDHARLQSGQLELAERQVALHELVRDAAAVAEVSALDKGLSVELENRLPDGVWVQADGDRIRQVLGNLLSNAVKFTERGQITVRLHQGFTEPGGDRSWFHIEVQDTGIGMAPSETERIFDAFQQLDGSHRRKSPGSGLGLSIARQVCEAMGGELVCDSQLGEGTLFRCVLPLKVVPGPALAVPSTAMGTLNTWPTPTEPRTPLHGTVLLVEDNPVNAMVAQAELEQLGLVVATAENGRQALEWLTLHEADLVLMDCQMPEMDGFEATRHIRSVEQHKGGERLPIIALTAAAQVEDQRACLEAGMDDHLAKPFHQGDLVKVIRRHLLRGGRRTARALMGQGERRRATA</sequence>
<dbReference type="InterPro" id="IPR003661">
    <property type="entry name" value="HisK_dim/P_dom"/>
</dbReference>
<evidence type="ECO:0000256" key="9">
    <source>
        <dbReference type="ARBA" id="ARBA00058004"/>
    </source>
</evidence>
<dbReference type="EMBL" id="SIXI01000002">
    <property type="protein sequence ID" value="TBO32637.1"/>
    <property type="molecule type" value="Genomic_DNA"/>
</dbReference>
<feature type="transmembrane region" description="Helical" evidence="12">
    <location>
        <begin position="144"/>
        <end position="163"/>
    </location>
</feature>
<dbReference type="RefSeq" id="WP_130966849.1">
    <property type="nucleotide sequence ID" value="NZ_SIXI01000002.1"/>
</dbReference>
<dbReference type="FunFam" id="3.30.565.10:FF:000010">
    <property type="entry name" value="Sensor histidine kinase RcsC"/>
    <property type="match status" value="1"/>
</dbReference>
<dbReference type="PROSITE" id="PS50109">
    <property type="entry name" value="HIS_KIN"/>
    <property type="match status" value="1"/>
</dbReference>
<dbReference type="InterPro" id="IPR036097">
    <property type="entry name" value="HisK_dim/P_sf"/>
</dbReference>
<feature type="transmembrane region" description="Helical" evidence="12">
    <location>
        <begin position="21"/>
        <end position="45"/>
    </location>
</feature>
<evidence type="ECO:0000256" key="12">
    <source>
        <dbReference type="SAM" id="Phobius"/>
    </source>
</evidence>
<keyword evidence="4" id="KW-0808">Transferase</keyword>
<feature type="domain" description="Response regulatory" evidence="14">
    <location>
        <begin position="484"/>
        <end position="603"/>
    </location>
</feature>
<evidence type="ECO:0000256" key="4">
    <source>
        <dbReference type="ARBA" id="ARBA00022679"/>
    </source>
</evidence>
<feature type="transmembrane region" description="Helical" evidence="12">
    <location>
        <begin position="92"/>
        <end position="112"/>
    </location>
</feature>
<name>A0A4Q9H5F8_9BURK</name>
<dbReference type="AlphaFoldDB" id="A0A4Q9H5F8"/>
<dbReference type="OrthoDB" id="567977at2"/>
<proteinExistence type="predicted"/>
<evidence type="ECO:0000313" key="15">
    <source>
        <dbReference type="EMBL" id="TBO32637.1"/>
    </source>
</evidence>
<evidence type="ECO:0000256" key="6">
    <source>
        <dbReference type="ARBA" id="ARBA00022777"/>
    </source>
</evidence>
<comment type="function">
    <text evidence="9">Member of the two-component regulatory system BvgS/BvgA. Phosphorylates BvgA via a four-step phosphorelay in response to environmental signals.</text>
</comment>
<keyword evidence="16" id="KW-1185">Reference proteome</keyword>
<evidence type="ECO:0000259" key="14">
    <source>
        <dbReference type="PROSITE" id="PS50110"/>
    </source>
</evidence>
<dbReference type="InterPro" id="IPR003594">
    <property type="entry name" value="HATPase_dom"/>
</dbReference>
<evidence type="ECO:0000256" key="8">
    <source>
        <dbReference type="ARBA" id="ARBA00023026"/>
    </source>
</evidence>
<dbReference type="SMART" id="SM00387">
    <property type="entry name" value="HATPase_c"/>
    <property type="match status" value="1"/>
</dbReference>
<keyword evidence="8" id="KW-0843">Virulence</keyword>
<accession>A0A4Q9H5F8</accession>
<evidence type="ECO:0000256" key="1">
    <source>
        <dbReference type="ARBA" id="ARBA00000085"/>
    </source>
</evidence>
<keyword evidence="5" id="KW-0732">Signal</keyword>
<dbReference type="PANTHER" id="PTHR43047:SF64">
    <property type="entry name" value="HISTIDINE KINASE CONTAINING CHEY-HOMOLOGOUS RECEIVER DOMAIN AND PAS DOMAIN-RELATED"/>
    <property type="match status" value="1"/>
</dbReference>
<keyword evidence="12" id="KW-1133">Transmembrane helix</keyword>
<keyword evidence="7" id="KW-0902">Two-component regulatory system</keyword>
<evidence type="ECO:0000256" key="10">
    <source>
        <dbReference type="ARBA" id="ARBA00070152"/>
    </source>
</evidence>
<evidence type="ECO:0000256" key="2">
    <source>
        <dbReference type="ARBA" id="ARBA00012438"/>
    </source>
</evidence>
<feature type="transmembrane region" description="Helical" evidence="12">
    <location>
        <begin position="169"/>
        <end position="186"/>
    </location>
</feature>